<dbReference type="InterPro" id="IPR004776">
    <property type="entry name" value="Mem_transp_PIN-like"/>
</dbReference>
<gene>
    <name evidence="7" type="ORF">COEREDRAFT_80450</name>
</gene>
<sequence length="523" mass="56552">MTVVQANILGFAYTAVKALLEVFLIGFSGYIFARNGTLNKPTLKSLSLISVNLLTPALMFSKMTETLDPALLMELWNEPMFYFIYGGFSLLWSRIGSRVLRLNNEYARLCDVATFFSNTNTLPVSLIKSIALSSGSQFLLKDADDTPLKVAARGVSYAMIFATLNNILRWSFGVALMGGLGSKDKQAFNSVNVSPRTPAFARSSSADRVPSQSNSDTSGDELAPLLLGEPALSPPPQRSWLRRVISAFSARVGVVYGSVQPFVTPPVYAIAAAFIVITIKPLHHAFMDSSTMLYTLWSAIDMCGDACVPLILISLGGQLGLMARERQQPARTNDIERCQCSTSGAEQLSDSDEHSADMTRAPSSAQLVEGVSCVEHRPGATPPSIILRTATDSGGNTIQLNQVSSGTDCTEEISDRELRSGVIMVLVGRFVFVPTLAIVLISTLRILFPQLLPIMVNDPVYMLTLLILSSTPPAINLITVSQATGKFETEAAEILFYGYVLGIFVLAIEVSGFLWLTSALSSI</sequence>
<reference evidence="7 8" key="1">
    <citation type="journal article" date="2015" name="Genome Biol. Evol.">
        <title>Phylogenomic analyses indicate that early fungi evolved digesting cell walls of algal ancestors of land plants.</title>
        <authorList>
            <person name="Chang Y."/>
            <person name="Wang S."/>
            <person name="Sekimoto S."/>
            <person name="Aerts A.L."/>
            <person name="Choi C."/>
            <person name="Clum A."/>
            <person name="LaButti K.M."/>
            <person name="Lindquist E.A."/>
            <person name="Yee Ngan C."/>
            <person name="Ohm R.A."/>
            <person name="Salamov A.A."/>
            <person name="Grigoriev I.V."/>
            <person name="Spatafora J.W."/>
            <person name="Berbee M.L."/>
        </authorList>
    </citation>
    <scope>NUCLEOTIDE SEQUENCE [LARGE SCALE GENOMIC DNA]</scope>
    <source>
        <strain evidence="7 8">NRRL 1564</strain>
    </source>
</reference>
<feature type="transmembrane region" description="Helical" evidence="6">
    <location>
        <begin position="265"/>
        <end position="282"/>
    </location>
</feature>
<dbReference type="GO" id="GO:0005783">
    <property type="term" value="C:endoplasmic reticulum"/>
    <property type="evidence" value="ECO:0007669"/>
    <property type="project" value="TreeGrafter"/>
</dbReference>
<feature type="transmembrane region" description="Helical" evidence="6">
    <location>
        <begin position="494"/>
        <end position="516"/>
    </location>
</feature>
<evidence type="ECO:0000313" key="8">
    <source>
        <dbReference type="Proteomes" id="UP000242474"/>
    </source>
</evidence>
<dbReference type="GO" id="GO:0016020">
    <property type="term" value="C:membrane"/>
    <property type="evidence" value="ECO:0007669"/>
    <property type="project" value="UniProtKB-SubCell"/>
</dbReference>
<evidence type="ECO:0000313" key="7">
    <source>
        <dbReference type="EMBL" id="PIA17439.1"/>
    </source>
</evidence>
<evidence type="ECO:0000256" key="1">
    <source>
        <dbReference type="ARBA" id="ARBA00004141"/>
    </source>
</evidence>
<dbReference type="OrthoDB" id="191139at2759"/>
<dbReference type="STRING" id="763665.A0A2G5BEJ8"/>
<dbReference type="GO" id="GO:0055085">
    <property type="term" value="P:transmembrane transport"/>
    <property type="evidence" value="ECO:0007669"/>
    <property type="project" value="InterPro"/>
</dbReference>
<feature type="transmembrane region" description="Helical" evidence="6">
    <location>
        <begin position="45"/>
        <end position="61"/>
    </location>
</feature>
<feature type="region of interest" description="Disordered" evidence="5">
    <location>
        <begin position="199"/>
        <end position="219"/>
    </location>
</feature>
<evidence type="ECO:0000256" key="4">
    <source>
        <dbReference type="ARBA" id="ARBA00023136"/>
    </source>
</evidence>
<feature type="transmembrane region" description="Helical" evidence="6">
    <location>
        <begin position="460"/>
        <end position="482"/>
    </location>
</feature>
<keyword evidence="2 6" id="KW-0812">Transmembrane</keyword>
<feature type="compositionally biased region" description="Polar residues" evidence="5">
    <location>
        <begin position="202"/>
        <end position="217"/>
    </location>
</feature>
<evidence type="ECO:0000256" key="2">
    <source>
        <dbReference type="ARBA" id="ARBA00022692"/>
    </source>
</evidence>
<dbReference type="PANTHER" id="PTHR31794">
    <property type="entry name" value="AUXIN EFFLUX TRANSPORTER FAMILY PROTEIN (EUROFUNG)"/>
    <property type="match status" value="1"/>
</dbReference>
<evidence type="ECO:0000256" key="5">
    <source>
        <dbReference type="SAM" id="MobiDB-lite"/>
    </source>
</evidence>
<keyword evidence="8" id="KW-1185">Reference proteome</keyword>
<evidence type="ECO:0000256" key="3">
    <source>
        <dbReference type="ARBA" id="ARBA00022989"/>
    </source>
</evidence>
<evidence type="ECO:0000256" key="6">
    <source>
        <dbReference type="SAM" id="Phobius"/>
    </source>
</evidence>
<protein>
    <recommendedName>
        <fullName evidence="9">Auxin efflux carrier</fullName>
    </recommendedName>
</protein>
<dbReference type="Pfam" id="PF03547">
    <property type="entry name" value="Mem_trans"/>
    <property type="match status" value="1"/>
</dbReference>
<dbReference type="Proteomes" id="UP000242474">
    <property type="component" value="Unassembled WGS sequence"/>
</dbReference>
<name>A0A2G5BEJ8_COERN</name>
<keyword evidence="4 6" id="KW-0472">Membrane</keyword>
<feature type="transmembrane region" description="Helical" evidence="6">
    <location>
        <begin position="426"/>
        <end position="448"/>
    </location>
</feature>
<proteinExistence type="predicted"/>
<organism evidence="7 8">
    <name type="scientific">Coemansia reversa (strain ATCC 12441 / NRRL 1564)</name>
    <dbReference type="NCBI Taxonomy" id="763665"/>
    <lineage>
        <taxon>Eukaryota</taxon>
        <taxon>Fungi</taxon>
        <taxon>Fungi incertae sedis</taxon>
        <taxon>Zoopagomycota</taxon>
        <taxon>Kickxellomycotina</taxon>
        <taxon>Kickxellomycetes</taxon>
        <taxon>Kickxellales</taxon>
        <taxon>Kickxellaceae</taxon>
        <taxon>Coemansia</taxon>
    </lineage>
</organism>
<dbReference type="AlphaFoldDB" id="A0A2G5BEJ8"/>
<evidence type="ECO:0008006" key="9">
    <source>
        <dbReference type="Google" id="ProtNLM"/>
    </source>
</evidence>
<keyword evidence="3 6" id="KW-1133">Transmembrane helix</keyword>
<comment type="subcellular location">
    <subcellularLocation>
        <location evidence="1">Membrane</location>
        <topology evidence="1">Multi-pass membrane protein</topology>
    </subcellularLocation>
</comment>
<feature type="transmembrane region" description="Helical" evidence="6">
    <location>
        <begin position="81"/>
        <end position="100"/>
    </location>
</feature>
<accession>A0A2G5BEJ8</accession>
<dbReference type="PANTHER" id="PTHR31794:SF2">
    <property type="entry name" value="AUXIN EFFLUX TRANSPORTER FAMILY PROTEIN (EUROFUNG)"/>
    <property type="match status" value="1"/>
</dbReference>
<dbReference type="EMBL" id="KZ303494">
    <property type="protein sequence ID" value="PIA17439.1"/>
    <property type="molecule type" value="Genomic_DNA"/>
</dbReference>
<feature type="transmembrane region" description="Helical" evidence="6">
    <location>
        <begin position="12"/>
        <end position="33"/>
    </location>
</feature>